<protein>
    <submittedName>
        <fullName evidence="4">1-acyl-sn-glycerol-3-phosphate acyltransferase</fullName>
    </submittedName>
</protein>
<dbReference type="GO" id="GO:0006654">
    <property type="term" value="P:phosphatidic acid biosynthetic process"/>
    <property type="evidence" value="ECO:0007669"/>
    <property type="project" value="TreeGrafter"/>
</dbReference>
<evidence type="ECO:0000256" key="1">
    <source>
        <dbReference type="ARBA" id="ARBA00022679"/>
    </source>
</evidence>
<dbReference type="PANTHER" id="PTHR10434">
    <property type="entry name" value="1-ACYL-SN-GLYCEROL-3-PHOSPHATE ACYLTRANSFERASE"/>
    <property type="match status" value="1"/>
</dbReference>
<keyword evidence="5" id="KW-1185">Reference proteome</keyword>
<gene>
    <name evidence="4" type="ORF">EK0264_18345</name>
</gene>
<accession>A0A7L4YTK8</accession>
<dbReference type="EMBL" id="CP047156">
    <property type="protein sequence ID" value="QHC02551.1"/>
    <property type="molecule type" value="Genomic_DNA"/>
</dbReference>
<reference evidence="4 5" key="1">
    <citation type="journal article" date="2018" name="Int. J. Syst. Evol. Microbiol.">
        <title>Epidermidibacterium keratini gen. nov., sp. nov., a member of the family Sporichthyaceae, isolated from keratin epidermis.</title>
        <authorList>
            <person name="Lee D.G."/>
            <person name="Trujillo M.E."/>
            <person name="Kang S."/>
            <person name="Nam J.J."/>
            <person name="Kim Y.J."/>
        </authorList>
    </citation>
    <scope>NUCLEOTIDE SEQUENCE [LARGE SCALE GENOMIC DNA]</scope>
    <source>
        <strain evidence="4 5">EPI-7</strain>
    </source>
</reference>
<dbReference type="SMART" id="SM00563">
    <property type="entry name" value="PlsC"/>
    <property type="match status" value="1"/>
</dbReference>
<keyword evidence="1 4" id="KW-0808">Transferase</keyword>
<evidence type="ECO:0000313" key="5">
    <source>
        <dbReference type="Proteomes" id="UP000463857"/>
    </source>
</evidence>
<dbReference type="PANTHER" id="PTHR10434:SF11">
    <property type="entry name" value="1-ACYL-SN-GLYCEROL-3-PHOSPHATE ACYLTRANSFERASE"/>
    <property type="match status" value="1"/>
</dbReference>
<organism evidence="4 5">
    <name type="scientific">Epidermidibacterium keratini</name>
    <dbReference type="NCBI Taxonomy" id="1891644"/>
    <lineage>
        <taxon>Bacteria</taxon>
        <taxon>Bacillati</taxon>
        <taxon>Actinomycetota</taxon>
        <taxon>Actinomycetes</taxon>
        <taxon>Sporichthyales</taxon>
        <taxon>Sporichthyaceae</taxon>
        <taxon>Epidermidibacterium</taxon>
    </lineage>
</organism>
<dbReference type="KEGG" id="eke:EK0264_18345"/>
<dbReference type="SUPFAM" id="SSF69593">
    <property type="entry name" value="Glycerol-3-phosphate (1)-acyltransferase"/>
    <property type="match status" value="1"/>
</dbReference>
<dbReference type="AlphaFoldDB" id="A0A7L4YTK8"/>
<dbReference type="InterPro" id="IPR002123">
    <property type="entry name" value="Plipid/glycerol_acylTrfase"/>
</dbReference>
<dbReference type="GO" id="GO:0005886">
    <property type="term" value="C:plasma membrane"/>
    <property type="evidence" value="ECO:0007669"/>
    <property type="project" value="TreeGrafter"/>
</dbReference>
<dbReference type="CDD" id="cd07989">
    <property type="entry name" value="LPLAT_AGPAT-like"/>
    <property type="match status" value="1"/>
</dbReference>
<evidence type="ECO:0000256" key="2">
    <source>
        <dbReference type="ARBA" id="ARBA00023315"/>
    </source>
</evidence>
<feature type="domain" description="Phospholipid/glycerol acyltransferase" evidence="3">
    <location>
        <begin position="29"/>
        <end position="147"/>
    </location>
</feature>
<evidence type="ECO:0000313" key="4">
    <source>
        <dbReference type="EMBL" id="QHC02551.1"/>
    </source>
</evidence>
<dbReference type="OrthoDB" id="3554363at2"/>
<sequence>MRYGWPLVSVFGSLRVTGGVSEQLRRGPLLIAPNHIGNFDTFVIAIAMARIGLRARFLITGGIMDAPVVGPLLDRSGNLRVNRGKVDAMRSMQLVDIALQHGAHLCIYQEGRVSLDPGLWPERGKTGLARIALDHDVPVIPVAQWGAHEVTKYEDLRAMLTSTATSPLRRPKLQVHFGEPVDLSGLQNGRPGDAIKARNRIAAAITRDLVPLRQDELERPRFRDETRPIADRPTAAFPGGVVPDVLP</sequence>
<dbReference type="InParanoid" id="A0A7L4YTK8"/>
<proteinExistence type="predicted"/>
<evidence type="ECO:0000259" key="3">
    <source>
        <dbReference type="SMART" id="SM00563"/>
    </source>
</evidence>
<dbReference type="GO" id="GO:0003841">
    <property type="term" value="F:1-acylglycerol-3-phosphate O-acyltransferase activity"/>
    <property type="evidence" value="ECO:0007669"/>
    <property type="project" value="TreeGrafter"/>
</dbReference>
<name>A0A7L4YTK8_9ACTN</name>
<dbReference type="Proteomes" id="UP000463857">
    <property type="component" value="Chromosome"/>
</dbReference>
<keyword evidence="2 4" id="KW-0012">Acyltransferase</keyword>
<dbReference type="Pfam" id="PF01553">
    <property type="entry name" value="Acyltransferase"/>
    <property type="match status" value="1"/>
</dbReference>